<feature type="domain" description="Cyclic nucleotide-binding" evidence="15">
    <location>
        <begin position="512"/>
        <end position="561"/>
    </location>
</feature>
<dbReference type="InterPro" id="IPR018490">
    <property type="entry name" value="cNMP-bd_dom_sf"/>
</dbReference>
<dbReference type="GO" id="GO:0016491">
    <property type="term" value="F:oxidoreductase activity"/>
    <property type="evidence" value="ECO:0007669"/>
    <property type="project" value="InterPro"/>
</dbReference>
<keyword evidence="13" id="KW-0812">Transmembrane</keyword>
<evidence type="ECO:0000256" key="13">
    <source>
        <dbReference type="SAM" id="Phobius"/>
    </source>
</evidence>
<dbReference type="InterPro" id="IPR000595">
    <property type="entry name" value="cNMP-bd_dom"/>
</dbReference>
<dbReference type="OrthoDB" id="413990at2759"/>
<keyword evidence="2" id="KW-0963">Cytoplasm</keyword>
<keyword evidence="7 16" id="KW-0418">Kinase</keyword>
<dbReference type="InterPro" id="IPR011009">
    <property type="entry name" value="Kinase-like_dom_sf"/>
</dbReference>
<dbReference type="PANTHER" id="PTHR24353">
    <property type="entry name" value="CYCLIC NUCLEOTIDE-DEPENDENT PROTEIN KINASE"/>
    <property type="match status" value="1"/>
</dbReference>
<feature type="domain" description="Cyclic nucleotide-binding" evidence="15">
    <location>
        <begin position="2273"/>
        <end position="2355"/>
    </location>
</feature>
<evidence type="ECO:0000256" key="8">
    <source>
        <dbReference type="ARBA" id="ARBA00022840"/>
    </source>
</evidence>
<keyword evidence="4" id="KW-0808">Transferase</keyword>
<dbReference type="Gene3D" id="2.60.120.10">
    <property type="entry name" value="Jelly Rolls"/>
    <property type="match status" value="3"/>
</dbReference>
<feature type="transmembrane region" description="Helical" evidence="13">
    <location>
        <begin position="346"/>
        <end position="365"/>
    </location>
</feature>
<dbReference type="InterPro" id="IPR006694">
    <property type="entry name" value="Fatty_acid_hydroxylase"/>
</dbReference>
<sequence>MLDWTRLGGLPGGKIFGGVESWVDTSKAAGCTSQVEQLGLENTIRQIVTLKYFFYSPNLVWFILAFVIYAVAPYDIPAARIWSWSWILPRLFLNFAVAFAYYGFFYFGLYISHWSSRKFSPEKFPTAGNMAHNLYYWSLGVLQWTLLEALMLRLWAIGKVPYATAGEVFSSPALLSLNVFWVMVMPLWRDLHFYIAHRFIHIRAIYKYVHSLHHRNADPEPFSGLTMHPIEHLYYYSNAFFPALYLSGLSPFVFYWCFFHLAIAPAAGHSGWEDHFQSDQYHYCHHAKFECNYGSPMSGFIDQWCGTFREKLGESKEYKGQYRDENNNINTKTWAAESYLGMPKDVYHGTYTLFWAAMAPLIAWATAHPAHQAVSQLTGFVVAFGPVLLALALCHLSGDKLSWRWPFQKERVIGQFGLFLTLGFVAVLLPTYHAVSWSDFSGRSWFETPRDVIQGLADGRNGKVLVSAGGEVSTPSMLRTHELDKPAAASQCCDVWNDSFASRSTLLPLHRFFVTQTGSMEVSVKGITCNTIGAGELCLGGLALLYNCPRTATLKATADSEADTLKVLDSMSIFEGLTKKQKTCVAEATFSAVFEDKAANEAPHPDIPARVVTAGDVQTAIYFVKTDFIWEIEYFWLKFRVSLSSIQLQPAMILAFQLALCGLCGLVQATDDQCLLARPPTRTDTLEEETDTLEEELEEEEDLHYQGGASSDYMKRWEGKWEKQEPLHRLSHFVALAVRAARDPSSMTLIPTLLSHFWSWRSGDPKEGLVATTFQWTQRNVPIGGVAVNISSHMTAVKTWLEKYLDYEAPFYKIKEARAEAETALRDIKERPKISERALSIANYLLAATSLMVMWREEYNLLETKSVRVNMEGAYEEIRETLKDLVDVFWSYRWGFVLMRVYPERLIWLDEFLKVKRKYSVNNKYSSKFQDVLTQVLKREIFVNELAPMLKSFTTLHRLIPGREEEPPESEPFFPEKIYLGPYSGFMMGTEAWMLHQEDVDRILYPSETETSGGSIWMAGGRTGAAVDLLWLLHGDSSETRIGNEHGGVPVGIERLPPYTCGLEIAYHGNSMNGLAFMNIKNQSLAIQGYDEARGMDAARMYTGPGLCGLYTLHQFHKYNKPRKDYESLTLGDGILLSFKWEPGARGRRPCLSRELSVSALCTGELAVYSGGHALESGRCVFLWLSMGAATFFEVPLASQDPDHYLLRLSCQVNCAWHWRRTMLHDRNGNSRYCGGDSRGTYLEGSALQCINRSTAKKRPSGACSSLCTSQVAQRDFDAGELVLQTSSESLPGQEAALVAAQDSDTRTFLKNAMKQDRLCATPGPRRLDDAEIESILNTVKFFKFDKGTPIIQVKGITCNTIGAGCAFGGLALLYNCPRTATVKATADSEAETLKFLDSMSIFEGLTKKQKTCVAEATFSVVFEDKAANEAPHPDIPARVVTAGDMQTAIYFVKKDFIWEIEYFWLKFRVSLSSIQLQPAMILAFQLALCGLCGLVQATDDQCLLARPPTRTDTLEEETDTLEEELEEEEDLHYQGGASSDYMKRWEGKWEKQEPLHRLSHFVALAVRAARDPSSMTLIPTLLSHFWSWRSGDPKEGLVATTFQWTQRNVPSGGVAIDISSRMTAVKTWLEKYLDYEAPFYKIKEARAEAETALRDIKEHPEISERALSIANYLLAATSLMVMWREEYNLLEKKTVRVNMEGAYEEIRETLKDLVDVFWIYRWGFIRMREDPSDNTYDGFMWFDDFLKVKRKCSVDRKYFSEFQDVVTQVLKREIFVLELAPMLKSFTTLHRLIPGREEEPPESEPFFPEKIYLGPYSGFMMGTEAWMLHQEDVDRILYPSETETSGGSIWKAGGRTGAAVDLLWLLHGDSSETRIGNEHGGVPVGIERLPPYTCGLEIAYHGRIMKGEAVAFMSGIAFMNIKNQSLAIQGYDEERGMYADRMYTGPGLCGLYTLHQFHKYNKPRKDYESLTLGDGILLSFKWEPVTEEANWQCTRADMLAAQRFDITILASGRSELLCVSVAELKVIVGDDLGAVLERNAISQGLKKCPVISQFTAGQRAELMKWVVVKAGAAARILIVLEGSLSGLEKDKEVKLARGDWIEDEALLNSSSKESSIKNMKSGSEGAKVAMLTRDGMASALKALGVSIANSENDASDFTRKMILAKKVHIFRHLSEEQTKKVVESFLGHTTAKAAPTRAKMRFPAMPAKVCNHEVLSGRHCILSRASEGFFIWILGDVILAYRQVMLPLSGAFLFPVAVSPRPFRSHVCENEVIEQGTPGTSFFVIANGELEVFINDKSVPPLQGFTDLLAEVTHPPVRGERALLFHEPRTATVKVVSPDAELWAIEKATFEKIIAGNMQQQLMNRIRLQDTNFGLKDLIQIKVIGAGAAGVVRLVEHKSTGLKRVKKVDGEVPEEVQRECSLLNLRSRKDIDHPFIMTQVNTFETKKSVYILTELITGGAIREIPTVLSRAQAQFYTGSLVIVLEDSKSFAPWRDARHWYDPDVSKQLNRSSRQRAYRDLKPENVMLDAQGYLKLIDFGIAKKLPEGESKTFTMIGTPHYMAPEVMRGHGYGTEVDLWSMGVMLYEFVCGDLPALQHAGVHCYLPFADDLDDPTEVCTAVLKDFSTCAAVLPAQSGRESRGVFAYNACFLNVYQDPLQFASSYKDASRWHLVDCVWIIALGADSQANGKTLMKGLLTRQPRAWAEQSLNAGTVPAIVLDTEQRYSNIQGTDSRFPFLATDAKGKRLGSGIGGWEDVRGADFFLQGHQGGCVFDKWLGDALLGRELQPPWEPKGETYCDPEELDVNLSRMPRTQKVHDQLNICLRAEAPRSRQDHLSEQPLFCASCGRSCGQLQASLALAAGTSRAELMGIVRNTGGDEAELSRWLDFATKMKPLPGSAPSSGLYALPKAPEGSPEADLCFCSLDCLEQHVAIPAEKNPLLLAAAKIIANAMLQPKGAPSVLTHKLFNKRAFMSSLRAVLRSAPRGARPSHRGLAQAHRRLVRSLAAKLGAPKAAAKAQVEALLPFSLFQRVVAALDARSWGLGGATLPSPLGQFCETACRPGASERDVAAAALGPASTCLDEELQLQDQKAVDFWPLFRTWAQPNLGKKEKWVPFHTVLGPHEFFVVTQILHNDDLPWNAWRRFLAMFVYRAHCKGAVFREAQLPRMLQQEDFWKDPASQFADDGAMTLAMLEFRRRTRQPLQTGAFRSIPQRLCPDDDENLVRNVARRTRTLLEIAEKVWPVIQDHSLSSSEKFHLISGTIQSAQGLGETWTKMLMVTMDIAYPDLELLAESCNVGLGAFKAFQRLAPDHKNSPRRCQQSLQKITAAANLSTSDAAQGFWSMLDQVELLATRRFAGCPLILAQVSTSRGQLSASTVQVQLCEWRQFQDFLDKHRGLDTQPGQAQATKCPENCKEEAPVAESRRKRPRHQQRLGSPWGSEATLPPALSTEISESQERFLSAATNLLEALKQEMEQVNLSIKHAQEDLRDCDVRRSEAEARLLTAMRATSDAELNLRKIRPNLTLCALLAEHERQISEVAEAGLAKLQAACDRLSSTQGLLHVAATSRHASAYAALPEVPASLASDLERGIEARLNHTREILESVLLRREAWDAREDVEGWMQMGLGVYEFRSMGLKMSGFVSSVSYGSSWACGAALPKHTRQAEEVALEVVKALQHQEQAGDSFKCPELAWQHGNGRLHLLMKQKLTKAQYRRVAGLLLLAAALAALKGLAFLSPPAVTDVSEPMIQIPQLLLAEIDMTKPYEPTEEPESPANSMFAITFVFVIFAFVVPILLLGMKSQNTDIAGSDDLLKNLCAELQKDEFAGTLIKKLVGEHWLEKVDDLRYVPSTRLEGWGVPLKLIDEIYDFLAENDADEGAHNVNAYVNYTLRPAVQGFTPAISFAKLRDDAEKRRHPKTWAARRLQHWFRNRQKQRARRPLVTDDQVLSWVEDGDFFKPDSGKSKELREKRAKESLKKGVARWRERKAREKAQGVRGPQTRPAPADPFLAKIAATSPNTIPAFLAQRAAAKPRKCEVSELFSEFGKTLNQSDEELRPYVHRLVTINWLEEKEDLSLVEDRHWEAWAIPEKLVVLAKQEAEKTGPPKKTFRKDEGAEAESQTVPRLAVSLPDPETARQSSVVKLPKLLGAEELDLVKLLSGQLRSTLEPKAATSGQWRTCYLQQDGFARQKLAAILDKLADAAVRQGPASWRPCERDASLLRPRCVEHHLVSPGGALPDPTHFDGGSLFTIDVMLCTPGIDFQGGDFCTMERDGQLHKHSFDKGDALIFLSHKAHCVQPVTEGLRQTLVMELWEGEERRCNHRCHQRSGPCEGFEGDGAEESLKADQIAEDGPSVFATTAFEGIAFFPKVAQLLSQGARPGQNANVEVVFEDTSPVASVRAKRKLRRGETLAAHLDSADDVDVMLSSSASDS</sequence>
<feature type="transmembrane region" description="Helical" evidence="13">
    <location>
        <begin position="413"/>
        <end position="435"/>
    </location>
</feature>
<feature type="transmembrane region" description="Helical" evidence="13">
    <location>
        <begin position="52"/>
        <end position="72"/>
    </location>
</feature>
<dbReference type="Gene3D" id="1.10.510.10">
    <property type="entry name" value="Transferase(Phosphotransferase) domain 1"/>
    <property type="match status" value="1"/>
</dbReference>
<comment type="caution">
    <text evidence="16">The sequence shown here is derived from an EMBL/GenBank/DDBJ whole genome shotgun (WGS) entry which is preliminary data.</text>
</comment>
<evidence type="ECO:0000256" key="7">
    <source>
        <dbReference type="ARBA" id="ARBA00022777"/>
    </source>
</evidence>
<evidence type="ECO:0000256" key="12">
    <source>
        <dbReference type="SAM" id="MobiDB-lite"/>
    </source>
</evidence>
<feature type="domain" description="Cyclic nucleotide-binding" evidence="15">
    <location>
        <begin position="1342"/>
        <end position="1390"/>
    </location>
</feature>
<keyword evidence="13" id="KW-0472">Membrane</keyword>
<keyword evidence="9" id="KW-0460">Magnesium</keyword>
<feature type="region of interest" description="Disordered" evidence="12">
    <location>
        <begin position="4099"/>
        <end position="4118"/>
    </location>
</feature>
<evidence type="ECO:0000259" key="15">
    <source>
        <dbReference type="PROSITE" id="PS50042"/>
    </source>
</evidence>
<dbReference type="PROSITE" id="PS00888">
    <property type="entry name" value="CNMP_BINDING_1"/>
    <property type="match status" value="1"/>
</dbReference>
<comment type="cofactor">
    <cofactor evidence="1">
        <name>Mg(2+)</name>
        <dbReference type="ChEBI" id="CHEBI:18420"/>
    </cofactor>
</comment>
<evidence type="ECO:0000259" key="14">
    <source>
        <dbReference type="PROSITE" id="PS50011"/>
    </source>
</evidence>
<dbReference type="Gene3D" id="3.30.200.20">
    <property type="entry name" value="Phosphorylase Kinase, domain 1"/>
    <property type="match status" value="1"/>
</dbReference>
<keyword evidence="5" id="KW-0479">Metal-binding</keyword>
<evidence type="ECO:0000256" key="11">
    <source>
        <dbReference type="SAM" id="Coils"/>
    </source>
</evidence>
<keyword evidence="3" id="KW-0723">Serine/threonine-protein kinase</keyword>
<evidence type="ECO:0000256" key="10">
    <source>
        <dbReference type="ARBA" id="ARBA00024113"/>
    </source>
</evidence>
<dbReference type="Pfam" id="PF00069">
    <property type="entry name" value="Pkinase"/>
    <property type="match status" value="1"/>
</dbReference>
<evidence type="ECO:0000256" key="2">
    <source>
        <dbReference type="ARBA" id="ARBA00022490"/>
    </source>
</evidence>
<dbReference type="InterPro" id="IPR014710">
    <property type="entry name" value="RmlC-like_jellyroll"/>
</dbReference>
<keyword evidence="17" id="KW-1185">Reference proteome</keyword>
<dbReference type="SMART" id="SM00100">
    <property type="entry name" value="cNMP"/>
    <property type="match status" value="1"/>
</dbReference>
<dbReference type="Pfam" id="PF04116">
    <property type="entry name" value="FA_hydroxylase"/>
    <property type="match status" value="1"/>
</dbReference>
<evidence type="ECO:0000313" key="17">
    <source>
        <dbReference type="Proteomes" id="UP000186817"/>
    </source>
</evidence>
<gene>
    <name evidence="16" type="primary">for</name>
    <name evidence="16" type="ORF">AK812_SmicGene5991</name>
</gene>
<evidence type="ECO:0000256" key="4">
    <source>
        <dbReference type="ARBA" id="ARBA00022679"/>
    </source>
</evidence>
<evidence type="ECO:0000256" key="1">
    <source>
        <dbReference type="ARBA" id="ARBA00001946"/>
    </source>
</evidence>
<evidence type="ECO:0000256" key="9">
    <source>
        <dbReference type="ARBA" id="ARBA00022842"/>
    </source>
</evidence>
<feature type="transmembrane region" description="Helical" evidence="13">
    <location>
        <begin position="243"/>
        <end position="263"/>
    </location>
</feature>
<feature type="coiled-coil region" evidence="11">
    <location>
        <begin position="3460"/>
        <end position="3501"/>
    </location>
</feature>
<dbReference type="SUPFAM" id="SSF51206">
    <property type="entry name" value="cAMP-binding domain-like"/>
    <property type="match status" value="2"/>
</dbReference>
<feature type="domain" description="Protein kinase" evidence="14">
    <location>
        <begin position="2379"/>
        <end position="2738"/>
    </location>
</feature>
<dbReference type="GO" id="GO:0005506">
    <property type="term" value="F:iron ion binding"/>
    <property type="evidence" value="ECO:0007669"/>
    <property type="project" value="InterPro"/>
</dbReference>
<name>A0A1Q9ESD4_SYMMI</name>
<dbReference type="SUPFAM" id="SSF56112">
    <property type="entry name" value="Protein kinase-like (PK-like)"/>
    <property type="match status" value="1"/>
</dbReference>
<feature type="transmembrane region" description="Helical" evidence="13">
    <location>
        <begin position="377"/>
        <end position="398"/>
    </location>
</feature>
<evidence type="ECO:0000313" key="16">
    <source>
        <dbReference type="EMBL" id="OLQ10321.1"/>
    </source>
</evidence>
<dbReference type="Pfam" id="PF00027">
    <property type="entry name" value="cNMP_binding"/>
    <property type="match status" value="1"/>
</dbReference>
<proteinExistence type="predicted"/>
<organism evidence="16 17">
    <name type="scientific">Symbiodinium microadriaticum</name>
    <name type="common">Dinoflagellate</name>
    <name type="synonym">Zooxanthella microadriatica</name>
    <dbReference type="NCBI Taxonomy" id="2951"/>
    <lineage>
        <taxon>Eukaryota</taxon>
        <taxon>Sar</taxon>
        <taxon>Alveolata</taxon>
        <taxon>Dinophyceae</taxon>
        <taxon>Suessiales</taxon>
        <taxon>Symbiodiniaceae</taxon>
        <taxon>Symbiodinium</taxon>
    </lineage>
</organism>
<evidence type="ECO:0000256" key="5">
    <source>
        <dbReference type="ARBA" id="ARBA00022723"/>
    </source>
</evidence>
<keyword evidence="11" id="KW-0175">Coiled coil</keyword>
<feature type="transmembrane region" description="Helical" evidence="13">
    <location>
        <begin position="92"/>
        <end position="113"/>
    </location>
</feature>
<dbReference type="GO" id="GO:0005524">
    <property type="term" value="F:ATP binding"/>
    <property type="evidence" value="ECO:0007669"/>
    <property type="project" value="UniProtKB-KW"/>
</dbReference>
<feature type="region of interest" description="Disordered" evidence="12">
    <location>
        <begin position="3975"/>
        <end position="4002"/>
    </location>
</feature>
<dbReference type="PANTHER" id="PTHR24353:SF37">
    <property type="entry name" value="CAMP-DEPENDENT PROTEIN KINASE CATALYTIC SUBUNIT PRKX"/>
    <property type="match status" value="1"/>
</dbReference>
<dbReference type="InterPro" id="IPR018488">
    <property type="entry name" value="cNMP-bd_CS"/>
</dbReference>
<feature type="region of interest" description="Disordered" evidence="12">
    <location>
        <begin position="3400"/>
        <end position="3445"/>
    </location>
</feature>
<dbReference type="PROSITE" id="PS50042">
    <property type="entry name" value="CNMP_BINDING_3"/>
    <property type="match status" value="3"/>
</dbReference>
<dbReference type="Gene3D" id="2.60.120.620">
    <property type="entry name" value="q2cbj1_9rhob like domain"/>
    <property type="match status" value="1"/>
</dbReference>
<dbReference type="EMBL" id="LSRX01000081">
    <property type="protein sequence ID" value="OLQ10321.1"/>
    <property type="molecule type" value="Genomic_DNA"/>
</dbReference>
<evidence type="ECO:0000256" key="6">
    <source>
        <dbReference type="ARBA" id="ARBA00022741"/>
    </source>
</evidence>
<dbReference type="Proteomes" id="UP000186817">
    <property type="component" value="Unassembled WGS sequence"/>
</dbReference>
<dbReference type="GO" id="GO:0005952">
    <property type="term" value="C:cAMP-dependent protein kinase complex"/>
    <property type="evidence" value="ECO:0007669"/>
    <property type="project" value="TreeGrafter"/>
</dbReference>
<dbReference type="InterPro" id="IPR000719">
    <property type="entry name" value="Prot_kinase_dom"/>
</dbReference>
<dbReference type="PROSITE" id="PS50011">
    <property type="entry name" value="PROTEIN_KINASE_DOM"/>
    <property type="match status" value="1"/>
</dbReference>
<keyword evidence="8" id="KW-0067">ATP-binding</keyword>
<keyword evidence="13" id="KW-1133">Transmembrane helix</keyword>
<dbReference type="SMART" id="SM00220">
    <property type="entry name" value="S_TKc"/>
    <property type="match status" value="1"/>
</dbReference>
<evidence type="ECO:0000256" key="3">
    <source>
        <dbReference type="ARBA" id="ARBA00022527"/>
    </source>
</evidence>
<dbReference type="CDD" id="cd00038">
    <property type="entry name" value="CAP_ED"/>
    <property type="match status" value="2"/>
</dbReference>
<dbReference type="GO" id="GO:0008610">
    <property type="term" value="P:lipid biosynthetic process"/>
    <property type="evidence" value="ECO:0007669"/>
    <property type="project" value="InterPro"/>
</dbReference>
<protein>
    <recommendedName>
        <fullName evidence="10">cGMP-dependent protein kinase</fullName>
    </recommendedName>
</protein>
<keyword evidence="6" id="KW-0547">Nucleotide-binding</keyword>
<dbReference type="GO" id="GO:0004691">
    <property type="term" value="F:cAMP-dependent protein kinase activity"/>
    <property type="evidence" value="ECO:0007669"/>
    <property type="project" value="TreeGrafter"/>
</dbReference>
<feature type="transmembrane region" description="Helical" evidence="13">
    <location>
        <begin position="168"/>
        <end position="188"/>
    </location>
</feature>
<accession>A0A1Q9ESD4</accession>
<reference evidence="16 17" key="1">
    <citation type="submission" date="2016-02" db="EMBL/GenBank/DDBJ databases">
        <title>Genome analysis of coral dinoflagellate symbionts highlights evolutionary adaptations to a symbiotic lifestyle.</title>
        <authorList>
            <person name="Aranda M."/>
            <person name="Li Y."/>
            <person name="Liew Y.J."/>
            <person name="Baumgarten S."/>
            <person name="Simakov O."/>
            <person name="Wilson M."/>
            <person name="Piel J."/>
            <person name="Ashoor H."/>
            <person name="Bougouffa S."/>
            <person name="Bajic V.B."/>
            <person name="Ryu T."/>
            <person name="Ravasi T."/>
            <person name="Bayer T."/>
            <person name="Micklem G."/>
            <person name="Kim H."/>
            <person name="Bhak J."/>
            <person name="Lajeunesse T.C."/>
            <person name="Voolstra C.R."/>
        </authorList>
    </citation>
    <scope>NUCLEOTIDE SEQUENCE [LARGE SCALE GENOMIC DNA]</scope>
    <source>
        <strain evidence="16 17">CCMP2467</strain>
    </source>
</reference>
<feature type="transmembrane region" description="Helical" evidence="13">
    <location>
        <begin position="134"/>
        <end position="156"/>
    </location>
</feature>